<organism evidence="1">
    <name type="scientific">bioreactor metagenome</name>
    <dbReference type="NCBI Taxonomy" id="1076179"/>
    <lineage>
        <taxon>unclassified sequences</taxon>
        <taxon>metagenomes</taxon>
        <taxon>ecological metagenomes</taxon>
    </lineage>
</organism>
<dbReference type="AlphaFoldDB" id="A0A644WKH3"/>
<dbReference type="Gene3D" id="3.30.2010.20">
    <property type="match status" value="1"/>
</dbReference>
<dbReference type="EMBL" id="VSSQ01000907">
    <property type="protein sequence ID" value="MPM02913.1"/>
    <property type="molecule type" value="Genomic_DNA"/>
</dbReference>
<dbReference type="Pfam" id="PF06262">
    <property type="entry name" value="Zincin_1"/>
    <property type="match status" value="1"/>
</dbReference>
<dbReference type="InterPro" id="IPR038555">
    <property type="entry name" value="Zincin_1_sf"/>
</dbReference>
<evidence type="ECO:0008006" key="2">
    <source>
        <dbReference type="Google" id="ProtNLM"/>
    </source>
</evidence>
<dbReference type="InterPro" id="IPR010428">
    <property type="entry name" value="Zincin_1"/>
</dbReference>
<dbReference type="CDD" id="cd12953">
    <property type="entry name" value="MMP_TTHA0227"/>
    <property type="match status" value="1"/>
</dbReference>
<reference evidence="1" key="1">
    <citation type="submission" date="2019-08" db="EMBL/GenBank/DDBJ databases">
        <authorList>
            <person name="Kucharzyk K."/>
            <person name="Murdoch R.W."/>
            <person name="Higgins S."/>
            <person name="Loffler F."/>
        </authorList>
    </citation>
    <scope>NUCLEOTIDE SEQUENCE</scope>
</reference>
<accession>A0A644WKH3</accession>
<sequence>MLSFERAAELLDQMAEEFPPEFFTDLNGGISLLPRAKRDRSAPGKLYIMGEFRHDQMGRYILLYYGSFEAVCASYTDEELEDELFYVLTHELTHHIESLAGENKLEIKDAQRMAEYLGSLFDEEKEDP</sequence>
<proteinExistence type="predicted"/>
<name>A0A644WKH3_9ZZZZ</name>
<evidence type="ECO:0000313" key="1">
    <source>
        <dbReference type="EMBL" id="MPM02913.1"/>
    </source>
</evidence>
<comment type="caution">
    <text evidence="1">The sequence shown here is derived from an EMBL/GenBank/DDBJ whole genome shotgun (WGS) entry which is preliminary data.</text>
</comment>
<dbReference type="SUPFAM" id="SSF55486">
    <property type="entry name" value="Metalloproteases ('zincins'), catalytic domain"/>
    <property type="match status" value="1"/>
</dbReference>
<gene>
    <name evidence="1" type="ORF">SDC9_49171</name>
</gene>
<protein>
    <recommendedName>
        <fullName evidence="2">Metallopeptidase family protein</fullName>
    </recommendedName>
</protein>